<dbReference type="RefSeq" id="WP_169362170.1">
    <property type="nucleotide sequence ID" value="NZ_JAAVJL010000001.1"/>
</dbReference>
<reference evidence="2 3" key="1">
    <citation type="submission" date="2020-03" db="EMBL/GenBank/DDBJ databases">
        <title>Draft Genome Sequence of 2-Methylisoborneol Producing Pseudanabaena yagii Strain GIHE-NHR1 Isolated from North Han River in South Korea.</title>
        <authorList>
            <person name="Jeong J."/>
        </authorList>
    </citation>
    <scope>NUCLEOTIDE SEQUENCE [LARGE SCALE GENOMIC DNA]</scope>
    <source>
        <strain evidence="2 3">GIHE-NHR1</strain>
    </source>
</reference>
<dbReference type="Proteomes" id="UP000738376">
    <property type="component" value="Unassembled WGS sequence"/>
</dbReference>
<keyword evidence="3" id="KW-1185">Reference proteome</keyword>
<dbReference type="EMBL" id="JAAVJL010000001">
    <property type="protein sequence ID" value="NMF57096.1"/>
    <property type="molecule type" value="Genomic_DNA"/>
</dbReference>
<organism evidence="2 3">
    <name type="scientific">Pseudanabaena yagii GIHE-NHR1</name>
    <dbReference type="NCBI Taxonomy" id="2722753"/>
    <lineage>
        <taxon>Bacteria</taxon>
        <taxon>Bacillati</taxon>
        <taxon>Cyanobacteriota</taxon>
        <taxon>Cyanophyceae</taxon>
        <taxon>Pseudanabaenales</taxon>
        <taxon>Pseudanabaenaceae</taxon>
        <taxon>Pseudanabaena</taxon>
        <taxon>Pseudanabaena yagii</taxon>
    </lineage>
</organism>
<dbReference type="InterPro" id="IPR010982">
    <property type="entry name" value="Lambda_DNA-bd_dom_sf"/>
</dbReference>
<protein>
    <submittedName>
        <fullName evidence="2">Helix-turn-helix transcriptional regulator</fullName>
    </submittedName>
</protein>
<dbReference type="PROSITE" id="PS50943">
    <property type="entry name" value="HTH_CROC1"/>
    <property type="match status" value="1"/>
</dbReference>
<proteinExistence type="predicted"/>
<gene>
    <name evidence="2" type="ORF">HC246_03465</name>
</gene>
<feature type="domain" description="HTH cro/C1-type" evidence="1">
    <location>
        <begin position="16"/>
        <end position="65"/>
    </location>
</feature>
<dbReference type="InterPro" id="IPR001387">
    <property type="entry name" value="Cro/C1-type_HTH"/>
</dbReference>
<evidence type="ECO:0000313" key="2">
    <source>
        <dbReference type="EMBL" id="NMF57096.1"/>
    </source>
</evidence>
<accession>A0ABX1LNN9</accession>
<comment type="caution">
    <text evidence="2">The sequence shown here is derived from an EMBL/GenBank/DDBJ whole genome shotgun (WGS) entry which is preliminary data.</text>
</comment>
<dbReference type="Gene3D" id="1.10.260.40">
    <property type="entry name" value="lambda repressor-like DNA-binding domains"/>
    <property type="match status" value="1"/>
</dbReference>
<dbReference type="CDD" id="cd00093">
    <property type="entry name" value="HTH_XRE"/>
    <property type="match status" value="1"/>
</dbReference>
<evidence type="ECO:0000313" key="3">
    <source>
        <dbReference type="Proteomes" id="UP000738376"/>
    </source>
</evidence>
<evidence type="ECO:0000259" key="1">
    <source>
        <dbReference type="PROSITE" id="PS50943"/>
    </source>
</evidence>
<sequence length="81" mass="8974">MTKDIQSPYIPLMAIRGVTQTEIAKTLGVTKNTVSNWFTGKTPARLTLDEWRTLATLLGTTIDKLPNTFAPQPIDQSRQGD</sequence>
<dbReference type="SMART" id="SM00530">
    <property type="entry name" value="HTH_XRE"/>
    <property type="match status" value="1"/>
</dbReference>
<dbReference type="Pfam" id="PF01381">
    <property type="entry name" value="HTH_3"/>
    <property type="match status" value="1"/>
</dbReference>
<dbReference type="SUPFAM" id="SSF47413">
    <property type="entry name" value="lambda repressor-like DNA-binding domains"/>
    <property type="match status" value="1"/>
</dbReference>
<name>A0ABX1LNN9_9CYAN</name>